<accession>A0A9W4U9R8</accession>
<dbReference type="Proteomes" id="UP001152607">
    <property type="component" value="Unassembled WGS sequence"/>
</dbReference>
<evidence type="ECO:0000313" key="2">
    <source>
        <dbReference type="Proteomes" id="UP001152607"/>
    </source>
</evidence>
<name>A0A9W4U9R8_9PLEO</name>
<comment type="caution">
    <text evidence="1">The sequence shown here is derived from an EMBL/GenBank/DDBJ whole genome shotgun (WGS) entry which is preliminary data.</text>
</comment>
<dbReference type="EMBL" id="CAOQHR010000002">
    <property type="protein sequence ID" value="CAI6326081.1"/>
    <property type="molecule type" value="Genomic_DNA"/>
</dbReference>
<keyword evidence="2" id="KW-1185">Reference proteome</keyword>
<protein>
    <submittedName>
        <fullName evidence="1">Uncharacterized protein</fullName>
    </submittedName>
</protein>
<gene>
    <name evidence="1" type="ORF">PDIGIT_LOCUS3812</name>
</gene>
<evidence type="ECO:0000313" key="1">
    <source>
        <dbReference type="EMBL" id="CAI6326081.1"/>
    </source>
</evidence>
<organism evidence="1 2">
    <name type="scientific">Periconia digitata</name>
    <dbReference type="NCBI Taxonomy" id="1303443"/>
    <lineage>
        <taxon>Eukaryota</taxon>
        <taxon>Fungi</taxon>
        <taxon>Dikarya</taxon>
        <taxon>Ascomycota</taxon>
        <taxon>Pezizomycotina</taxon>
        <taxon>Dothideomycetes</taxon>
        <taxon>Pleosporomycetidae</taxon>
        <taxon>Pleosporales</taxon>
        <taxon>Massarineae</taxon>
        <taxon>Periconiaceae</taxon>
        <taxon>Periconia</taxon>
    </lineage>
</organism>
<dbReference type="AlphaFoldDB" id="A0A9W4U9R8"/>
<reference evidence="1" key="1">
    <citation type="submission" date="2023-01" db="EMBL/GenBank/DDBJ databases">
        <authorList>
            <person name="Van Ghelder C."/>
            <person name="Rancurel C."/>
        </authorList>
    </citation>
    <scope>NUCLEOTIDE SEQUENCE</scope>
    <source>
        <strain evidence="1">CNCM I-4278</strain>
    </source>
</reference>
<proteinExistence type="predicted"/>
<sequence>MEGFVGGDHMADVQVDQSRYRDGVNRAICLLGTSNRLLAPRRQNYCGIFHPTRKQEENAVKYTDMKAESSARIVTYDRKTMRMNCPLHSPFVNIRALEHMYIPTYVGM</sequence>